<proteinExistence type="predicted"/>
<dbReference type="SUPFAM" id="SSF56112">
    <property type="entry name" value="Protein kinase-like (PK-like)"/>
    <property type="match status" value="1"/>
</dbReference>
<comment type="caution">
    <text evidence="1">The sequence shown here is derived from an EMBL/GenBank/DDBJ whole genome shotgun (WGS) entry which is preliminary data.</text>
</comment>
<dbReference type="Pfam" id="PF06293">
    <property type="entry name" value="Kdo"/>
    <property type="match status" value="1"/>
</dbReference>
<accession>A0A3A4NVU7</accession>
<organism evidence="1 2">
    <name type="scientific">Abyssobacteria bacterium (strain SURF_5)</name>
    <dbReference type="NCBI Taxonomy" id="2093360"/>
    <lineage>
        <taxon>Bacteria</taxon>
        <taxon>Pseudomonadati</taxon>
        <taxon>Candidatus Hydrogenedentota</taxon>
        <taxon>Candidatus Abyssobacteria</taxon>
    </lineage>
</organism>
<evidence type="ECO:0008006" key="3">
    <source>
        <dbReference type="Google" id="ProtNLM"/>
    </source>
</evidence>
<evidence type="ECO:0000313" key="1">
    <source>
        <dbReference type="EMBL" id="RJP24583.1"/>
    </source>
</evidence>
<protein>
    <recommendedName>
        <fullName evidence="3">Protein kinase domain-containing protein</fullName>
    </recommendedName>
</protein>
<dbReference type="InterPro" id="IPR011009">
    <property type="entry name" value="Kinase-like_dom_sf"/>
</dbReference>
<name>A0A3A4NVU7_ABYX5</name>
<dbReference type="EMBL" id="QZKU01000033">
    <property type="protein sequence ID" value="RJP24583.1"/>
    <property type="molecule type" value="Genomic_DNA"/>
</dbReference>
<gene>
    <name evidence="1" type="ORF">C4520_03925</name>
</gene>
<reference evidence="1 2" key="1">
    <citation type="journal article" date="2017" name="ISME J.">
        <title>Energy and carbon metabolisms in a deep terrestrial subsurface fluid microbial community.</title>
        <authorList>
            <person name="Momper L."/>
            <person name="Jungbluth S.P."/>
            <person name="Lee M.D."/>
            <person name="Amend J.P."/>
        </authorList>
    </citation>
    <scope>NUCLEOTIDE SEQUENCE [LARGE SCALE GENOMIC DNA]</scope>
    <source>
        <strain evidence="1">SURF_5</strain>
    </source>
</reference>
<dbReference type="Proteomes" id="UP000265882">
    <property type="component" value="Unassembled WGS sequence"/>
</dbReference>
<dbReference type="AlphaFoldDB" id="A0A3A4NVU7"/>
<sequence length="288" mass="32340">MGPGLRPLMKEFDLPAGYSAIQAGDTSIAVMSRYADVFSGFKLSDPPEPHPLGQRGRGFLISMALAADDSEPALIRRYLRGGILGRLLKDSFARIGRARPFRELMISEYARAAGVPTPEIVAAVVQRTGPFTYRGALATRQITPGVDLREEALAYAPDDRQAIGEKRRCISSLGRLIARMHAAGIYHADLHLKNILKSGEQLYLLDLDGAAIHVPLPEYRKRMNLLRLYRSVQKINQRRRVITRTDLLRFVHAYAAASQTAEEDLLQDIKKMLPLWRLKWRLSDLLKV</sequence>
<evidence type="ECO:0000313" key="2">
    <source>
        <dbReference type="Proteomes" id="UP000265882"/>
    </source>
</evidence>
<dbReference type="Gene3D" id="1.10.510.10">
    <property type="entry name" value="Transferase(Phosphotransferase) domain 1"/>
    <property type="match status" value="1"/>
</dbReference>